<feature type="compositionally biased region" description="Polar residues" evidence="1">
    <location>
        <begin position="12"/>
        <end position="21"/>
    </location>
</feature>
<proteinExistence type="predicted"/>
<organism evidence="3 4">
    <name type="scientific">Coprinellus micaceus</name>
    <name type="common">Glistening ink-cap mushroom</name>
    <name type="synonym">Coprinus micaceus</name>
    <dbReference type="NCBI Taxonomy" id="71717"/>
    <lineage>
        <taxon>Eukaryota</taxon>
        <taxon>Fungi</taxon>
        <taxon>Dikarya</taxon>
        <taxon>Basidiomycota</taxon>
        <taxon>Agaricomycotina</taxon>
        <taxon>Agaricomycetes</taxon>
        <taxon>Agaricomycetidae</taxon>
        <taxon>Agaricales</taxon>
        <taxon>Agaricineae</taxon>
        <taxon>Psathyrellaceae</taxon>
        <taxon>Coprinellus</taxon>
    </lineage>
</organism>
<accession>A0A4Y7TDC0</accession>
<sequence>MGLKRGMDNRNPETSSRSSAAPNILPDAPLQLLPNMGPTSQTSNEKPAPYTPKRASTARFTDKESCSTCGPNTVILGYCLHVQRRSQPASVVRGNQDMMDLITQQIRIAGILLETRSGEEKNKLQVFVEDTKAIHRYMDGHVSDVNFWEDREFVQRYEEIEAFMAKYRRFCQD</sequence>
<gene>
    <name evidence="3" type="ORF">FA13DRAFT_318833</name>
    <name evidence="2" type="ORF">FA13DRAFT_473975</name>
</gene>
<dbReference type="AlphaFoldDB" id="A0A4Y7TDC0"/>
<feature type="compositionally biased region" description="Basic and acidic residues" evidence="1">
    <location>
        <begin position="1"/>
        <end position="11"/>
    </location>
</feature>
<evidence type="ECO:0000256" key="1">
    <source>
        <dbReference type="SAM" id="MobiDB-lite"/>
    </source>
</evidence>
<dbReference type="EMBL" id="QPFP01000020">
    <property type="protein sequence ID" value="TEB30982.1"/>
    <property type="molecule type" value="Genomic_DNA"/>
</dbReference>
<dbReference type="Proteomes" id="UP000298030">
    <property type="component" value="Unassembled WGS sequence"/>
</dbReference>
<reference evidence="3 4" key="1">
    <citation type="journal article" date="2019" name="Nat. Ecol. Evol.">
        <title>Megaphylogeny resolves global patterns of mushroom evolution.</title>
        <authorList>
            <person name="Varga T."/>
            <person name="Krizsan K."/>
            <person name="Foldi C."/>
            <person name="Dima B."/>
            <person name="Sanchez-Garcia M."/>
            <person name="Sanchez-Ramirez S."/>
            <person name="Szollosi G.J."/>
            <person name="Szarkandi J.G."/>
            <person name="Papp V."/>
            <person name="Albert L."/>
            <person name="Andreopoulos W."/>
            <person name="Angelini C."/>
            <person name="Antonin V."/>
            <person name="Barry K.W."/>
            <person name="Bougher N.L."/>
            <person name="Buchanan P."/>
            <person name="Buyck B."/>
            <person name="Bense V."/>
            <person name="Catcheside P."/>
            <person name="Chovatia M."/>
            <person name="Cooper J."/>
            <person name="Damon W."/>
            <person name="Desjardin D."/>
            <person name="Finy P."/>
            <person name="Geml J."/>
            <person name="Haridas S."/>
            <person name="Hughes K."/>
            <person name="Justo A."/>
            <person name="Karasinski D."/>
            <person name="Kautmanova I."/>
            <person name="Kiss B."/>
            <person name="Kocsube S."/>
            <person name="Kotiranta H."/>
            <person name="LaButti K.M."/>
            <person name="Lechner B.E."/>
            <person name="Liimatainen K."/>
            <person name="Lipzen A."/>
            <person name="Lukacs Z."/>
            <person name="Mihaltcheva S."/>
            <person name="Morgado L.N."/>
            <person name="Niskanen T."/>
            <person name="Noordeloos M.E."/>
            <person name="Ohm R.A."/>
            <person name="Ortiz-Santana B."/>
            <person name="Ovrebo C."/>
            <person name="Racz N."/>
            <person name="Riley R."/>
            <person name="Savchenko A."/>
            <person name="Shiryaev A."/>
            <person name="Soop K."/>
            <person name="Spirin V."/>
            <person name="Szebenyi C."/>
            <person name="Tomsovsky M."/>
            <person name="Tulloss R.E."/>
            <person name="Uehling J."/>
            <person name="Grigoriev I.V."/>
            <person name="Vagvolgyi C."/>
            <person name="Papp T."/>
            <person name="Martin F.M."/>
            <person name="Miettinen O."/>
            <person name="Hibbett D.S."/>
            <person name="Nagy L.G."/>
        </authorList>
    </citation>
    <scope>NUCLEOTIDE SEQUENCE [LARGE SCALE GENOMIC DNA]</scope>
    <source>
        <strain evidence="3 4">FP101781</strain>
    </source>
</reference>
<evidence type="ECO:0000313" key="4">
    <source>
        <dbReference type="Proteomes" id="UP000298030"/>
    </source>
</evidence>
<evidence type="ECO:0000313" key="2">
    <source>
        <dbReference type="EMBL" id="TEB30982.1"/>
    </source>
</evidence>
<protein>
    <submittedName>
        <fullName evidence="3">Uncharacterized protein</fullName>
    </submittedName>
</protein>
<evidence type="ECO:0000313" key="3">
    <source>
        <dbReference type="EMBL" id="TEB32001.1"/>
    </source>
</evidence>
<feature type="region of interest" description="Disordered" evidence="1">
    <location>
        <begin position="1"/>
        <end position="57"/>
    </location>
</feature>
<name>A0A4Y7TDC0_COPMI</name>
<dbReference type="EMBL" id="QPFP01000017">
    <property type="protein sequence ID" value="TEB32001.1"/>
    <property type="molecule type" value="Genomic_DNA"/>
</dbReference>
<keyword evidence="4" id="KW-1185">Reference proteome</keyword>
<comment type="caution">
    <text evidence="3">The sequence shown here is derived from an EMBL/GenBank/DDBJ whole genome shotgun (WGS) entry which is preliminary data.</text>
</comment>